<dbReference type="RefSeq" id="XP_013333926.1">
    <property type="nucleotide sequence ID" value="XM_013478472.1"/>
</dbReference>
<organism evidence="3 4">
    <name type="scientific">Eimeria maxima</name>
    <name type="common">Coccidian parasite</name>
    <dbReference type="NCBI Taxonomy" id="5804"/>
    <lineage>
        <taxon>Eukaryota</taxon>
        <taxon>Sar</taxon>
        <taxon>Alveolata</taxon>
        <taxon>Apicomplexa</taxon>
        <taxon>Conoidasida</taxon>
        <taxon>Coccidia</taxon>
        <taxon>Eucoccidiorida</taxon>
        <taxon>Eimeriorina</taxon>
        <taxon>Eimeriidae</taxon>
        <taxon>Eimeria</taxon>
    </lineage>
</organism>
<dbReference type="Pfam" id="PF00069">
    <property type="entry name" value="Pkinase"/>
    <property type="match status" value="1"/>
</dbReference>
<name>U6LZU8_EIMMA</name>
<protein>
    <submittedName>
        <fullName evidence="3">Protein kinase (Incomplete catalytic triad), putative</fullName>
    </submittedName>
</protein>
<reference evidence="3" key="2">
    <citation type="submission" date="2013-10" db="EMBL/GenBank/DDBJ databases">
        <authorList>
            <person name="Aslett M."/>
        </authorList>
    </citation>
    <scope>NUCLEOTIDE SEQUENCE [LARGE SCALE GENOMIC DNA]</scope>
    <source>
        <strain evidence="3">Weybridge</strain>
    </source>
</reference>
<dbReference type="VEuPathDB" id="ToxoDB:EMWEY_00007390"/>
<evidence type="ECO:0000313" key="3">
    <source>
        <dbReference type="EMBL" id="CDJ57276.1"/>
    </source>
</evidence>
<dbReference type="PROSITE" id="PS50011">
    <property type="entry name" value="PROTEIN_KINASE_DOM"/>
    <property type="match status" value="1"/>
</dbReference>
<keyword evidence="4" id="KW-1185">Reference proteome</keyword>
<reference evidence="3" key="1">
    <citation type="submission" date="2013-10" db="EMBL/GenBank/DDBJ databases">
        <title>Genomic analysis of the causative agents of coccidiosis in chickens.</title>
        <authorList>
            <person name="Reid A.J."/>
            <person name="Blake D."/>
            <person name="Billington K."/>
            <person name="Browne H."/>
            <person name="Dunn M."/>
            <person name="Hung S."/>
            <person name="Kawahara F."/>
            <person name="Miranda-Saavedra D."/>
            <person name="Mourier T."/>
            <person name="Nagra H."/>
            <person name="Otto T.D."/>
            <person name="Rawlings N."/>
            <person name="Sanchez A."/>
            <person name="Sanders M."/>
            <person name="Subramaniam C."/>
            <person name="Tay Y."/>
            <person name="Dear P."/>
            <person name="Doerig C."/>
            <person name="Gruber A."/>
            <person name="Parkinson J."/>
            <person name="Shirley M."/>
            <person name="Wan K.L."/>
            <person name="Berriman M."/>
            <person name="Tomley F."/>
            <person name="Pain A."/>
        </authorList>
    </citation>
    <scope>NUCLEOTIDE SEQUENCE [LARGE SCALE GENOMIC DNA]</scope>
    <source>
        <strain evidence="3">Weybridge</strain>
    </source>
</reference>
<evidence type="ECO:0000313" key="4">
    <source>
        <dbReference type="Proteomes" id="UP000030763"/>
    </source>
</evidence>
<keyword evidence="3" id="KW-0808">Transferase</keyword>
<dbReference type="Gene3D" id="1.10.510.10">
    <property type="entry name" value="Transferase(Phosphotransferase) domain 1"/>
    <property type="match status" value="1"/>
</dbReference>
<dbReference type="EMBL" id="HG719248">
    <property type="protein sequence ID" value="CDJ57276.1"/>
    <property type="molecule type" value="Genomic_DNA"/>
</dbReference>
<accession>U6LZU8</accession>
<evidence type="ECO:0000256" key="1">
    <source>
        <dbReference type="SAM" id="MobiDB-lite"/>
    </source>
</evidence>
<dbReference type="SUPFAM" id="SSF56112">
    <property type="entry name" value="Protein kinase-like (PK-like)"/>
    <property type="match status" value="1"/>
</dbReference>
<dbReference type="Proteomes" id="UP000030763">
    <property type="component" value="Unassembled WGS sequence"/>
</dbReference>
<feature type="domain" description="Protein kinase" evidence="2">
    <location>
        <begin position="1"/>
        <end position="207"/>
    </location>
</feature>
<dbReference type="GO" id="GO:0005524">
    <property type="term" value="F:ATP binding"/>
    <property type="evidence" value="ECO:0007669"/>
    <property type="project" value="InterPro"/>
</dbReference>
<feature type="compositionally biased region" description="Low complexity" evidence="1">
    <location>
        <begin position="305"/>
        <end position="322"/>
    </location>
</feature>
<dbReference type="AlphaFoldDB" id="U6LZU8"/>
<evidence type="ECO:0000259" key="2">
    <source>
        <dbReference type="PROSITE" id="PS50011"/>
    </source>
</evidence>
<dbReference type="PANTHER" id="PTHR24330:SF19">
    <property type="entry name" value="MEDIATOR OF RNA POLYMERASE II TRANSCRIPTION SUBUNIT 29"/>
    <property type="match status" value="1"/>
</dbReference>
<dbReference type="InterPro" id="IPR052145">
    <property type="entry name" value="Mediator/Homeobox_domain"/>
</dbReference>
<dbReference type="OrthoDB" id="348870at2759"/>
<sequence length="398" mass="44157">MRAALMIYSRFMTPLFAYQRSPSPATAAAAAAAVAAAATAATAHGCSVCKDATAAAANCSSPFEYFDAAVGAPQIKLSDFAMGRFLAQDVRLTPENPRDRERSLRESQRLPYKAPELLLLREQQQQQYQQYGYEVDVWSAAVVFFELVTCEPPFCCSSELVHFIECCRLVGTPVTKQQWMHILGPLQQQQQQQQPMILQGDEEREILEEKAAAAVYPMMWLEMLPLWPAPRWQQMLHQLQHEEQQLLQQWGASISNYGTPGEKQQLQQLQQLLRLVQEAQLKVVEKRHCSSSSTSPSHPAPASPLPAAAPTAATAATTASATGLREEEATESEKTLLNFGRLIGSGPLLLLQQTLTIDRTQRLPAVRKLMLFLLLLWEFIAAAANVEQTVLWSCCSTA</sequence>
<feature type="region of interest" description="Disordered" evidence="1">
    <location>
        <begin position="287"/>
        <end position="330"/>
    </location>
</feature>
<dbReference type="InterPro" id="IPR000719">
    <property type="entry name" value="Prot_kinase_dom"/>
</dbReference>
<dbReference type="PANTHER" id="PTHR24330">
    <property type="entry name" value="HOMEOBOX PROTEIN BARH-LIKE"/>
    <property type="match status" value="1"/>
</dbReference>
<gene>
    <name evidence="3" type="ORF">EMWEY_00007390</name>
</gene>
<dbReference type="InterPro" id="IPR011009">
    <property type="entry name" value="Kinase-like_dom_sf"/>
</dbReference>
<dbReference type="GeneID" id="25334725"/>
<keyword evidence="3" id="KW-0418">Kinase</keyword>
<dbReference type="GO" id="GO:0004672">
    <property type="term" value="F:protein kinase activity"/>
    <property type="evidence" value="ECO:0007669"/>
    <property type="project" value="InterPro"/>
</dbReference>
<proteinExistence type="predicted"/>